<feature type="region of interest" description="Disordered" evidence="1">
    <location>
        <begin position="1"/>
        <end position="35"/>
    </location>
</feature>
<proteinExistence type="predicted"/>
<organism evidence="2 3">
    <name type="scientific">Rhizoctonia solani</name>
    <dbReference type="NCBI Taxonomy" id="456999"/>
    <lineage>
        <taxon>Eukaryota</taxon>
        <taxon>Fungi</taxon>
        <taxon>Dikarya</taxon>
        <taxon>Basidiomycota</taxon>
        <taxon>Agaricomycotina</taxon>
        <taxon>Agaricomycetes</taxon>
        <taxon>Cantharellales</taxon>
        <taxon>Ceratobasidiaceae</taxon>
        <taxon>Rhizoctonia</taxon>
    </lineage>
</organism>
<dbReference type="EMBL" id="CAJMWW010000115">
    <property type="protein sequence ID" value="CAE6446153.1"/>
    <property type="molecule type" value="Genomic_DNA"/>
</dbReference>
<gene>
    <name evidence="2" type="ORF">RDB_LOCUS113092</name>
</gene>
<accession>A0A8H3B2R8</accession>
<evidence type="ECO:0000313" key="3">
    <source>
        <dbReference type="Proteomes" id="UP000663841"/>
    </source>
</evidence>
<name>A0A8H3B2R8_9AGAM</name>
<reference evidence="2" key="1">
    <citation type="submission" date="2021-01" db="EMBL/GenBank/DDBJ databases">
        <authorList>
            <person name="Kaushik A."/>
        </authorList>
    </citation>
    <scope>NUCLEOTIDE SEQUENCE</scope>
    <source>
        <strain evidence="2">AG3-T5</strain>
    </source>
</reference>
<evidence type="ECO:0000256" key="1">
    <source>
        <dbReference type="SAM" id="MobiDB-lite"/>
    </source>
</evidence>
<dbReference type="AlphaFoldDB" id="A0A8H3B2R8"/>
<evidence type="ECO:0008006" key="4">
    <source>
        <dbReference type="Google" id="ProtNLM"/>
    </source>
</evidence>
<comment type="caution">
    <text evidence="2">The sequence shown here is derived from an EMBL/GenBank/DDBJ whole genome shotgun (WGS) entry which is preliminary data.</text>
</comment>
<protein>
    <recommendedName>
        <fullName evidence="4">BTB domain-containing protein</fullName>
    </recommendedName>
</protein>
<dbReference type="Proteomes" id="UP000663841">
    <property type="component" value="Unassembled WGS sequence"/>
</dbReference>
<evidence type="ECO:0000313" key="2">
    <source>
        <dbReference type="EMBL" id="CAE6446153.1"/>
    </source>
</evidence>
<feature type="compositionally biased region" description="Polar residues" evidence="1">
    <location>
        <begin position="1"/>
        <end position="15"/>
    </location>
</feature>
<sequence length="353" mass="39891">MTPKDTQGSYESKQVPSPDLSEAELVSLGSDRDDKPEVEQTVYIPKANTVHPEFAFEDANIEVQTISQNFWVHEFQLSKLAKIGELIQGARKTGVSDSGNRVKIICDGDSVDFCNTFRAMYSPAILGVPEFEVDILVSASRIASVYDYADLRNFAIGELEKCSLPAINQIKLSDEFFLPHWEKPAFVDLCYRSEPITSSEAQTLGIERFTEIARIREAQQRHHFIEMFNKSVEPYPLLTQMEGPDKASALRRDAEFSSRHATLPECDCRIHKDESGARFMARCQIHKLAPTILKESRTLFEQRNELLNRLASLNKAIAAENREVVDEMQIASVESELNRASWIRRASSKCAVL</sequence>